<dbReference type="Gene3D" id="2.60.40.1120">
    <property type="entry name" value="Carboxypeptidase-like, regulatory domain"/>
    <property type="match status" value="1"/>
</dbReference>
<keyword evidence="3 7" id="KW-1134">Transmembrane beta strand</keyword>
<reference evidence="10 11" key="1">
    <citation type="submission" date="2014-04" db="EMBL/GenBank/DDBJ databases">
        <authorList>
            <person name="Sears C."/>
            <person name="Carroll K."/>
            <person name="Sack B.R."/>
            <person name="Qadri F."/>
            <person name="Myers L.L."/>
            <person name="Chung G.-T."/>
            <person name="Escheverria P."/>
            <person name="Fraser C.M."/>
            <person name="Sadzewicz L."/>
            <person name="Shefchek K.A."/>
            <person name="Tallon L."/>
            <person name="Das S.P."/>
            <person name="Daugherty S."/>
            <person name="Mongodin E.F."/>
        </authorList>
    </citation>
    <scope>NUCLEOTIDE SEQUENCE [LARGE SCALE GENOMIC DNA]</scope>
    <source>
        <strain evidence="10 11">3978 T3 ii</strain>
    </source>
</reference>
<dbReference type="RefSeq" id="WP_035449103.1">
    <property type="nucleotide sequence ID" value="NZ_JNHN01000178.1"/>
</dbReference>
<dbReference type="Pfam" id="PF07715">
    <property type="entry name" value="Plug"/>
    <property type="match status" value="1"/>
</dbReference>
<dbReference type="NCBIfam" id="TIGR04057">
    <property type="entry name" value="SusC_RagA_signa"/>
    <property type="match status" value="1"/>
</dbReference>
<keyword evidence="6 7" id="KW-0998">Cell outer membrane</keyword>
<dbReference type="InterPro" id="IPR036942">
    <property type="entry name" value="Beta-barrel_TonB_sf"/>
</dbReference>
<dbReference type="Proteomes" id="UP000028013">
    <property type="component" value="Unassembled WGS sequence"/>
</dbReference>
<dbReference type="InterPro" id="IPR023996">
    <property type="entry name" value="TonB-dep_OMP_SusC/RagA"/>
</dbReference>
<comment type="caution">
    <text evidence="10">The sequence shown here is derived from an EMBL/GenBank/DDBJ whole genome shotgun (WGS) entry which is preliminary data.</text>
</comment>
<dbReference type="FunFam" id="2.60.40.1120:FF:000003">
    <property type="entry name" value="Outer membrane protein Omp121"/>
    <property type="match status" value="1"/>
</dbReference>
<dbReference type="SUPFAM" id="SSF49464">
    <property type="entry name" value="Carboxypeptidase regulatory domain-like"/>
    <property type="match status" value="1"/>
</dbReference>
<dbReference type="Gene3D" id="2.40.170.20">
    <property type="entry name" value="TonB-dependent receptor, beta-barrel domain"/>
    <property type="match status" value="1"/>
</dbReference>
<dbReference type="Pfam" id="PF13715">
    <property type="entry name" value="CarbopepD_reg_2"/>
    <property type="match status" value="1"/>
</dbReference>
<evidence type="ECO:0000256" key="1">
    <source>
        <dbReference type="ARBA" id="ARBA00004571"/>
    </source>
</evidence>
<feature type="signal peptide" evidence="8">
    <location>
        <begin position="1"/>
        <end position="30"/>
    </location>
</feature>
<evidence type="ECO:0000313" key="10">
    <source>
        <dbReference type="EMBL" id="KDS49076.1"/>
    </source>
</evidence>
<comment type="subcellular location">
    <subcellularLocation>
        <location evidence="1 7">Cell outer membrane</location>
        <topology evidence="1 7">Multi-pass membrane protein</topology>
    </subcellularLocation>
</comment>
<dbReference type="PROSITE" id="PS52016">
    <property type="entry name" value="TONB_DEPENDENT_REC_3"/>
    <property type="match status" value="1"/>
</dbReference>
<protein>
    <submittedName>
        <fullName evidence="10">TonB-linked outer membrane, SusC/RagA family protein</fullName>
    </submittedName>
</protein>
<keyword evidence="2 7" id="KW-0813">Transport</keyword>
<evidence type="ECO:0000256" key="4">
    <source>
        <dbReference type="ARBA" id="ARBA00022692"/>
    </source>
</evidence>
<dbReference type="EMBL" id="JNHN01000178">
    <property type="protein sequence ID" value="KDS49076.1"/>
    <property type="molecule type" value="Genomic_DNA"/>
</dbReference>
<dbReference type="InterPro" id="IPR023997">
    <property type="entry name" value="TonB-dep_OMP_SusC/RagA_CS"/>
</dbReference>
<evidence type="ECO:0000256" key="8">
    <source>
        <dbReference type="SAM" id="SignalP"/>
    </source>
</evidence>
<dbReference type="InterPro" id="IPR039426">
    <property type="entry name" value="TonB-dep_rcpt-like"/>
</dbReference>
<keyword evidence="4 7" id="KW-0812">Transmembrane</keyword>
<dbReference type="InterPro" id="IPR037066">
    <property type="entry name" value="Plug_dom_sf"/>
</dbReference>
<evidence type="ECO:0000313" key="11">
    <source>
        <dbReference type="Proteomes" id="UP000028013"/>
    </source>
</evidence>
<evidence type="ECO:0000256" key="5">
    <source>
        <dbReference type="ARBA" id="ARBA00023136"/>
    </source>
</evidence>
<dbReference type="SUPFAM" id="SSF56935">
    <property type="entry name" value="Porins"/>
    <property type="match status" value="1"/>
</dbReference>
<evidence type="ECO:0000259" key="9">
    <source>
        <dbReference type="Pfam" id="PF07715"/>
    </source>
</evidence>
<proteinExistence type="inferred from homology"/>
<dbReference type="PATRIC" id="fig|1339349.3.peg.3187"/>
<dbReference type="Gene3D" id="2.170.130.10">
    <property type="entry name" value="TonB-dependent receptor, plug domain"/>
    <property type="match status" value="1"/>
</dbReference>
<evidence type="ECO:0000256" key="7">
    <source>
        <dbReference type="PROSITE-ProRule" id="PRU01360"/>
    </source>
</evidence>
<name>A0A078RX16_BACUN</name>
<sequence>MKTRQKSRDASGILLVCLMWMLSLSSSLHAQTWNINGNVTDEQGEPIIGANVVIQGTGTGTITDVEGNFKLASVTKGAVMEISFIGYISKTLQAKDASSLKIVLKEDNQALDEVVVVGYGVQRKSDLTGSVASVNSDVLESRPQANLIQSLQGAVPGLNISVTGSNAEGSSTTTRIRGNNSITADNKPLVILDGIPFDGPWSEINPNDVESIEVLKDASSAAIYGARGSNGVILITSKRGKKDRLTVSYDTYVTIDQPINLPRMMNGKEFYKYKSEAFKATNTTPPTEENPEPWLDNFTPTELAMYAAGQSTDWMKLATQTGIKQQHNLSFRGGANKTSYFISLNYTDVKGTAVGNEFKRYNVRFNLDQEFNSWLKFSTTTQLGRYDRSGSSASFWRAIKQVPLGRAYNEDGSLTLSATEDSSSAFSINPLGSLNNKTKDIRAKVITNNVLEVKFPFIKGLSYKLNTGFTYQNSSYKNYQGLDTYEGASANGVLNTDDWHSEEWILENIISYQREFGKHRIFFTGLYSAQSKEYEQNTMEGKNFPNDVMYYYQISKAATMSGNSNYYKENHISQMGRLNYTYDDRYLLTLTARRDGYSAFGESSKFGVFPSAAIGWNISNESFFKDKPISETISNLKYRLSWGKNGNEAISAYSTLPNLSTYNYLNDDHTAQFGFYPSKLASPGLGWETTTSINTGFDIALWNGRIQSSFDIYWSKTKDLLLSRSIPTINGTGSITENRGQTRNRGFEFQITSNNITHKSFSWSTSFNLSHYRSEIVDVGLYDANGKPVDDVASKWFIGEPINVNYDYKIIGVWQIADPSNPTGQQDPNYRNSYPGYVKYLDVDGNDITTADKTIIGSAIPKVNMSLMNTFEYKNFTLSVFLTAQLGQTHLNALYDTSHNSYRQNRFLVDFWTPENPTNSYPKNSLNSDVNPEGASFYEKTDFLRISDVTLGYNFPQQWLRRTFIKRLNLYMNIKNLATITGWTGMDPEFLNDQLAAPPVRSFTFGLKLDI</sequence>
<evidence type="ECO:0000256" key="3">
    <source>
        <dbReference type="ARBA" id="ARBA00022452"/>
    </source>
</evidence>
<gene>
    <name evidence="10" type="ORF">M094_2059</name>
</gene>
<dbReference type="InterPro" id="IPR008969">
    <property type="entry name" value="CarboxyPept-like_regulatory"/>
</dbReference>
<evidence type="ECO:0000256" key="6">
    <source>
        <dbReference type="ARBA" id="ARBA00023237"/>
    </source>
</evidence>
<comment type="similarity">
    <text evidence="7">Belongs to the TonB-dependent receptor family.</text>
</comment>
<evidence type="ECO:0000256" key="2">
    <source>
        <dbReference type="ARBA" id="ARBA00022448"/>
    </source>
</evidence>
<accession>A0A078RX16</accession>
<feature type="domain" description="TonB-dependent receptor plug" evidence="9">
    <location>
        <begin position="124"/>
        <end position="232"/>
    </location>
</feature>
<organism evidence="10 11">
    <name type="scientific">Bacteroides uniformis str. 3978 T3 ii</name>
    <dbReference type="NCBI Taxonomy" id="1339349"/>
    <lineage>
        <taxon>Bacteria</taxon>
        <taxon>Pseudomonadati</taxon>
        <taxon>Bacteroidota</taxon>
        <taxon>Bacteroidia</taxon>
        <taxon>Bacteroidales</taxon>
        <taxon>Bacteroidaceae</taxon>
        <taxon>Bacteroides</taxon>
    </lineage>
</organism>
<dbReference type="AlphaFoldDB" id="A0A078RX16"/>
<dbReference type="NCBIfam" id="TIGR04056">
    <property type="entry name" value="OMP_RagA_SusC"/>
    <property type="match status" value="1"/>
</dbReference>
<keyword evidence="5 7" id="KW-0472">Membrane</keyword>
<feature type="chain" id="PRO_5005160046" evidence="8">
    <location>
        <begin position="31"/>
        <end position="1011"/>
    </location>
</feature>
<dbReference type="GO" id="GO:0009279">
    <property type="term" value="C:cell outer membrane"/>
    <property type="evidence" value="ECO:0007669"/>
    <property type="project" value="UniProtKB-SubCell"/>
</dbReference>
<dbReference type="InterPro" id="IPR012910">
    <property type="entry name" value="Plug_dom"/>
</dbReference>
<keyword evidence="8" id="KW-0732">Signal</keyword>